<proteinExistence type="predicted"/>
<evidence type="ECO:0000313" key="2">
    <source>
        <dbReference type="Proteomes" id="UP001432059"/>
    </source>
</evidence>
<evidence type="ECO:0000313" key="1">
    <source>
        <dbReference type="EMBL" id="WOC52419.1"/>
    </source>
</evidence>
<protein>
    <submittedName>
        <fullName evidence="1">Uncharacterized protein</fullName>
    </submittedName>
</protein>
<dbReference type="EMBL" id="CP136426">
    <property type="protein sequence ID" value="WOC52419.1"/>
    <property type="molecule type" value="Genomic_DNA"/>
</dbReference>
<reference evidence="1" key="1">
    <citation type="submission" date="2023-10" db="EMBL/GenBank/DDBJ databases">
        <title>Characterization and whole genome sequencing of a novel strain of Bergeyella porcorum QD2021 isolated from pig.</title>
        <authorList>
            <person name="Liu G."/>
            <person name="Chen C."/>
            <person name="Han X."/>
        </authorList>
    </citation>
    <scope>NUCLEOTIDE SEQUENCE</scope>
    <source>
        <strain evidence="1">QD2021</strain>
    </source>
</reference>
<dbReference type="Proteomes" id="UP001432059">
    <property type="component" value="Chromosome"/>
</dbReference>
<dbReference type="AlphaFoldDB" id="A0AAU0F500"/>
<organism evidence="1 2">
    <name type="scientific">Bergeyella porcorum</name>
    <dbReference type="NCBI Taxonomy" id="1735111"/>
    <lineage>
        <taxon>Bacteria</taxon>
        <taxon>Pseudomonadati</taxon>
        <taxon>Bacteroidota</taxon>
        <taxon>Flavobacteriia</taxon>
        <taxon>Flavobacteriales</taxon>
        <taxon>Weeksellaceae</taxon>
        <taxon>Bergeyella</taxon>
    </lineage>
</organism>
<accession>A0AAU0F500</accession>
<keyword evidence="2" id="KW-1185">Reference proteome</keyword>
<sequence length="60" mass="7511">MFFLWKNYRYFRLGILLIFRFLTNNEEFKALRECYCYFTGKKNDFSIDNKNFQNIFVNNT</sequence>
<gene>
    <name evidence="1" type="ORF">BPO_1772</name>
</gene>
<name>A0AAU0F500_9FLAO</name>
<dbReference type="KEGG" id="bpor:BPO_1772"/>